<dbReference type="SUPFAM" id="SSF55486">
    <property type="entry name" value="Metalloproteases ('zincins'), catalytic domain"/>
    <property type="match status" value="1"/>
</dbReference>
<reference evidence="3 4" key="1">
    <citation type="journal article" date="2020" name="Pathogens">
        <title>First Whole Genome Sequence of Anaplasma platys, an Obligate Intracellular Rickettsial Pathogen of Dogs.</title>
        <authorList>
            <person name="Llanes A."/>
            <person name="Rajeev S."/>
        </authorList>
    </citation>
    <scope>NUCLEOTIDE SEQUENCE [LARGE SCALE GENOMIC DNA]</scope>
    <source>
        <strain evidence="3 4">S3</strain>
    </source>
</reference>
<feature type="binding site" evidence="2">
    <location>
        <position position="265"/>
    </location>
    <ligand>
        <name>Zn(2+)</name>
        <dbReference type="ChEBI" id="CHEBI:29105"/>
        <note>catalytic</note>
    </ligand>
</feature>
<feature type="binding site" evidence="2">
    <location>
        <position position="291"/>
    </location>
    <ligand>
        <name>Zn(2+)</name>
        <dbReference type="ChEBI" id="CHEBI:29105"/>
        <note>catalytic</note>
    </ligand>
</feature>
<dbReference type="EMBL" id="CP046391">
    <property type="protein sequence ID" value="QJC27396.1"/>
    <property type="molecule type" value="Genomic_DNA"/>
</dbReference>
<dbReference type="Gene3D" id="1.10.1370.30">
    <property type="match status" value="1"/>
</dbReference>
<accession>A0A858PXR4</accession>
<gene>
    <name evidence="3" type="ORF">ANPL_01440</name>
</gene>
<protein>
    <recommendedName>
        <fullName evidence="1">Metal-dependent carboxypeptidase</fullName>
        <ecNumber evidence="1">3.4.17.19</ecNumber>
    </recommendedName>
</protein>
<keyword evidence="4" id="KW-1185">Reference proteome</keyword>
<dbReference type="KEGG" id="aplt:ANPL_01440"/>
<keyword evidence="1" id="KW-0378">Hydrolase</keyword>
<organism evidence="3 4">
    <name type="scientific">Anaplasma platys</name>
    <dbReference type="NCBI Taxonomy" id="949"/>
    <lineage>
        <taxon>Bacteria</taxon>
        <taxon>Pseudomonadati</taxon>
        <taxon>Pseudomonadota</taxon>
        <taxon>Alphaproteobacteria</taxon>
        <taxon>Rickettsiales</taxon>
        <taxon>Anaplasmataceae</taxon>
        <taxon>Anaplasma</taxon>
    </lineage>
</organism>
<comment type="catalytic activity">
    <reaction evidence="1">
        <text>Release of a C-terminal amino acid with broad specificity, except for -Pro.</text>
        <dbReference type="EC" id="3.4.17.19"/>
    </reaction>
</comment>
<dbReference type="GO" id="GO:0004181">
    <property type="term" value="F:metallocarboxypeptidase activity"/>
    <property type="evidence" value="ECO:0007669"/>
    <property type="project" value="UniProtKB-UniRule"/>
</dbReference>
<dbReference type="Pfam" id="PF02074">
    <property type="entry name" value="Peptidase_M32"/>
    <property type="match status" value="1"/>
</dbReference>
<name>A0A858PXR4_9RICK</name>
<dbReference type="PROSITE" id="PS52034">
    <property type="entry name" value="PEPTIDASE_M32"/>
    <property type="match status" value="1"/>
</dbReference>
<dbReference type="PRINTS" id="PR00998">
    <property type="entry name" value="CRBOXYPTASET"/>
</dbReference>
<dbReference type="PIRSF" id="PIRSF006615">
    <property type="entry name" value="Zn_crbxpep_Taq"/>
    <property type="match status" value="1"/>
</dbReference>
<sequence>MKHYKFLEQIFAKVRNISDVIDGLCYGGAVDQDVTDRIRTLQEIRQEIIDSDVVASAINTSLSSKGQLSDWEVANLHCMNRMHKNQKGIPASLITSLTEARMKCRNSWMVFREGDEPSNGVMQLLGDVVQLSREVAAIKSEDLGFASRYDALLKIYDGDFDTKRIDEAFTDAGAFFRQFYGEVLEKQNSGKVRASKSISKAITCDKQRMLHECLVSAMCEGIAVADMTGGYTGCSVDWFEWAGGVSCHEEDYRIGLRGAMESVGHALYKANLPQKWKSQPIGGFAGNVMYEAQGALMSCHLLRDNRFLEFVFPTVKKLFSLRGRAADVENLQMYLSEVKTDLLLERSDEVTSLAHVMLRYALEKEMINGDLEVSELPDAWAQGMRYYFDSVPSDDREGFLQDEYWVSGVFGYLPGKVLGAVAATQIYSSMANHKVDVLSRVEKGDFSALVGWLCRYVYSNGARYSSTMMLKKITGRRIDMDAYKNHLVSRYLSM</sequence>
<dbReference type="GO" id="GO:0046872">
    <property type="term" value="F:metal ion binding"/>
    <property type="evidence" value="ECO:0007669"/>
    <property type="project" value="UniProtKB-KW"/>
</dbReference>
<evidence type="ECO:0000256" key="1">
    <source>
        <dbReference type="PIRNR" id="PIRNR006615"/>
    </source>
</evidence>
<keyword evidence="1 2" id="KW-0479">Metal-binding</keyword>
<keyword evidence="2" id="KW-0862">Zinc</keyword>
<evidence type="ECO:0000313" key="4">
    <source>
        <dbReference type="Proteomes" id="UP000500930"/>
    </source>
</evidence>
<comment type="similarity">
    <text evidence="1">Belongs to the peptidase M32 family.</text>
</comment>
<keyword evidence="1 3" id="KW-0121">Carboxypeptidase</keyword>
<keyword evidence="1" id="KW-0645">Protease</keyword>
<dbReference type="EC" id="3.4.17.19" evidence="1"/>
<comment type="function">
    <text evidence="1">Broad specificity carboxypetidase that releases amino acids sequentially from the C-terminus, including neutral, aromatic, polar and basic residues.</text>
</comment>
<evidence type="ECO:0000313" key="3">
    <source>
        <dbReference type="EMBL" id="QJC27396.1"/>
    </source>
</evidence>
<dbReference type="AlphaFoldDB" id="A0A858PXR4"/>
<dbReference type="PANTHER" id="PTHR34217:SF1">
    <property type="entry name" value="CARBOXYPEPTIDASE 1"/>
    <property type="match status" value="1"/>
</dbReference>
<dbReference type="PANTHER" id="PTHR34217">
    <property type="entry name" value="METAL-DEPENDENT CARBOXYPEPTIDASE"/>
    <property type="match status" value="1"/>
</dbReference>
<keyword evidence="1" id="KW-0482">Metalloprotease</keyword>
<evidence type="ECO:0000256" key="2">
    <source>
        <dbReference type="PIRSR" id="PIRSR006615-1"/>
    </source>
</evidence>
<dbReference type="GO" id="GO:0006508">
    <property type="term" value="P:proteolysis"/>
    <property type="evidence" value="ECO:0007669"/>
    <property type="project" value="UniProtKB-UniRule"/>
</dbReference>
<comment type="cofactor">
    <cofactor evidence="2">
        <name>Zn(2+)</name>
        <dbReference type="ChEBI" id="CHEBI:29105"/>
    </cofactor>
    <text evidence="2">Binds 1 zinc ion per subunit.</text>
</comment>
<proteinExistence type="inferred from homology"/>
<dbReference type="InterPro" id="IPR001333">
    <property type="entry name" value="Peptidase_M32_Taq"/>
</dbReference>
<dbReference type="Proteomes" id="UP000500930">
    <property type="component" value="Chromosome"/>
</dbReference>